<dbReference type="SUPFAM" id="SSF46689">
    <property type="entry name" value="Homeodomain-like"/>
    <property type="match status" value="1"/>
</dbReference>
<dbReference type="OrthoDB" id="1096411at2"/>
<feature type="domain" description="HTH araC/xylS-type" evidence="4">
    <location>
        <begin position="206"/>
        <end position="286"/>
    </location>
</feature>
<dbReference type="InterPro" id="IPR003313">
    <property type="entry name" value="AraC-bd"/>
</dbReference>
<keyword evidence="2" id="KW-0238">DNA-binding</keyword>
<keyword evidence="6" id="KW-1185">Reference proteome</keyword>
<dbReference type="STRING" id="1121895.GCA_000378485_03231"/>
<accession>A0A0A2M341</accession>
<dbReference type="InterPro" id="IPR037923">
    <property type="entry name" value="HTH-like"/>
</dbReference>
<dbReference type="Gene3D" id="1.10.10.60">
    <property type="entry name" value="Homeodomain-like"/>
    <property type="match status" value="1"/>
</dbReference>
<dbReference type="InterPro" id="IPR018060">
    <property type="entry name" value="HTH_AraC"/>
</dbReference>
<evidence type="ECO:0000256" key="1">
    <source>
        <dbReference type="ARBA" id="ARBA00023015"/>
    </source>
</evidence>
<evidence type="ECO:0000259" key="4">
    <source>
        <dbReference type="PROSITE" id="PS01124"/>
    </source>
</evidence>
<dbReference type="InterPro" id="IPR009057">
    <property type="entry name" value="Homeodomain-like_sf"/>
</dbReference>
<dbReference type="GO" id="GO:0003700">
    <property type="term" value="F:DNA-binding transcription factor activity"/>
    <property type="evidence" value="ECO:0007669"/>
    <property type="project" value="InterPro"/>
</dbReference>
<dbReference type="EMBL" id="JRLX01000015">
    <property type="protein sequence ID" value="KGO85893.1"/>
    <property type="molecule type" value="Genomic_DNA"/>
</dbReference>
<evidence type="ECO:0000313" key="5">
    <source>
        <dbReference type="EMBL" id="KGO85893.1"/>
    </source>
</evidence>
<keyword evidence="3" id="KW-0804">Transcription</keyword>
<name>A0A0A2M341_9FLAO</name>
<dbReference type="PANTHER" id="PTHR43280">
    <property type="entry name" value="ARAC-FAMILY TRANSCRIPTIONAL REGULATOR"/>
    <property type="match status" value="1"/>
</dbReference>
<dbReference type="PANTHER" id="PTHR43280:SF32">
    <property type="entry name" value="TRANSCRIPTIONAL REGULATORY PROTEIN"/>
    <property type="match status" value="1"/>
</dbReference>
<organism evidence="5 6">
    <name type="scientific">Flavobacterium rivuli WB 3.3-2 = DSM 21788</name>
    <dbReference type="NCBI Taxonomy" id="1121895"/>
    <lineage>
        <taxon>Bacteria</taxon>
        <taxon>Pseudomonadati</taxon>
        <taxon>Bacteroidota</taxon>
        <taxon>Flavobacteriia</taxon>
        <taxon>Flavobacteriales</taxon>
        <taxon>Flavobacteriaceae</taxon>
        <taxon>Flavobacterium</taxon>
    </lineage>
</organism>
<dbReference type="Pfam" id="PF12833">
    <property type="entry name" value="HTH_18"/>
    <property type="match status" value="1"/>
</dbReference>
<dbReference type="PROSITE" id="PS01124">
    <property type="entry name" value="HTH_ARAC_FAMILY_2"/>
    <property type="match status" value="1"/>
</dbReference>
<evidence type="ECO:0000256" key="2">
    <source>
        <dbReference type="ARBA" id="ARBA00023125"/>
    </source>
</evidence>
<comment type="caution">
    <text evidence="5">The sequence shown here is derived from an EMBL/GenBank/DDBJ whole genome shotgun (WGS) entry which is preliminary data.</text>
</comment>
<dbReference type="Proteomes" id="UP000030152">
    <property type="component" value="Unassembled WGS sequence"/>
</dbReference>
<dbReference type="AlphaFoldDB" id="A0A0A2M341"/>
<evidence type="ECO:0000313" key="6">
    <source>
        <dbReference type="Proteomes" id="UP000030152"/>
    </source>
</evidence>
<gene>
    <name evidence="5" type="ORF">Q765_13755</name>
</gene>
<dbReference type="RefSeq" id="WP_020214399.1">
    <property type="nucleotide sequence ID" value="NZ_JRLX01000015.1"/>
</dbReference>
<dbReference type="SMART" id="SM00342">
    <property type="entry name" value="HTH_ARAC"/>
    <property type="match status" value="1"/>
</dbReference>
<dbReference type="Pfam" id="PF02311">
    <property type="entry name" value="AraC_binding"/>
    <property type="match status" value="1"/>
</dbReference>
<dbReference type="eggNOG" id="COG2207">
    <property type="taxonomic scope" value="Bacteria"/>
</dbReference>
<evidence type="ECO:0000256" key="3">
    <source>
        <dbReference type="ARBA" id="ARBA00023163"/>
    </source>
</evidence>
<reference evidence="5 6" key="1">
    <citation type="submission" date="2013-09" db="EMBL/GenBank/DDBJ databases">
        <authorList>
            <person name="Zeng Z."/>
            <person name="Chen C."/>
        </authorList>
    </citation>
    <scope>NUCLEOTIDE SEQUENCE [LARGE SCALE GENOMIC DNA]</scope>
    <source>
        <strain evidence="5 6">WB 3.3-2</strain>
    </source>
</reference>
<dbReference type="GO" id="GO:0043565">
    <property type="term" value="F:sequence-specific DNA binding"/>
    <property type="evidence" value="ECO:0007669"/>
    <property type="project" value="InterPro"/>
</dbReference>
<dbReference type="SUPFAM" id="SSF51215">
    <property type="entry name" value="Regulatory protein AraC"/>
    <property type="match status" value="1"/>
</dbReference>
<sequence>MKKGTGIQLVEMTEHAHGIAIAPMSSDYLDQGLDDQSSDAHRHDFYTLFILDGGFLSFNVDFEPVSMEPLSLLLINPGQIHHCTSYRDISGWVMAFDAKLIDQKSRNELGQALRQIVTKRLNQDETTVLSQLLALLYQGSQNNTSGEFRMQYLQSLLNAVFYYIVNLFQSLDSEAAASHSPRAITITRQFQQLVKEQCITWKKPAQYAYQMNISVSYLNDTLKTVTGLSSTHFIQQEIIYEARRLLVYTNQSVKEIAATLGYDDYKYFIRIFSKMAKTSPAKFRLSEKGNKA</sequence>
<proteinExistence type="predicted"/>
<keyword evidence="1" id="KW-0805">Transcription regulation</keyword>
<protein>
    <recommendedName>
        <fullName evidence="4">HTH araC/xylS-type domain-containing protein</fullName>
    </recommendedName>
</protein>